<dbReference type="GO" id="GO:0003677">
    <property type="term" value="F:DNA binding"/>
    <property type="evidence" value="ECO:0007669"/>
    <property type="project" value="UniProtKB-KW"/>
</dbReference>
<keyword evidence="8" id="KW-1185">Reference proteome</keyword>
<dbReference type="PANTHER" id="PTHR44688:SF16">
    <property type="entry name" value="DNA-BINDING TRANSCRIPTIONAL ACTIVATOR DEVR_DOSR"/>
    <property type="match status" value="1"/>
</dbReference>
<evidence type="ECO:0000256" key="3">
    <source>
        <dbReference type="ARBA" id="ARBA00023163"/>
    </source>
</evidence>
<keyword evidence="4" id="KW-0597">Phosphoprotein</keyword>
<dbReference type="OrthoDB" id="9782655at2"/>
<evidence type="ECO:0000259" key="5">
    <source>
        <dbReference type="PROSITE" id="PS50043"/>
    </source>
</evidence>
<dbReference type="SUPFAM" id="SSF52172">
    <property type="entry name" value="CheY-like"/>
    <property type="match status" value="1"/>
</dbReference>
<organism evidence="7 8">
    <name type="scientific">Edaphosphingomonas haloaromaticamans</name>
    <dbReference type="NCBI Taxonomy" id="653954"/>
    <lineage>
        <taxon>Bacteria</taxon>
        <taxon>Pseudomonadati</taxon>
        <taxon>Pseudomonadota</taxon>
        <taxon>Alphaproteobacteria</taxon>
        <taxon>Sphingomonadales</taxon>
        <taxon>Rhizorhabdaceae</taxon>
        <taxon>Edaphosphingomonas</taxon>
    </lineage>
</organism>
<keyword evidence="3" id="KW-0804">Transcription</keyword>
<gene>
    <name evidence="7" type="primary">fixJ_1</name>
    <name evidence="7" type="ORF">BHE75_03494</name>
</gene>
<sequence length="207" mass="21934">MIAGHNVYIVDDDDVVRGSLESLLALRPDTSVRSFGSGDAFLAGADGLESGCLLLDLHMPGLSGIDVLKAIGDHAGKFVAIVLTGKGDVSLAVQAMKAGAVDFLEKPCAHRALIQAIDTAIARLERSSLEADRVAAATAKLALLSARERDVLKGLIEGLSNKVIAYQLEISPRTVEIYRAKLMEKLEVRSLSEALGIAFAAGMFPRH</sequence>
<dbReference type="Proteomes" id="UP000179467">
    <property type="component" value="Unassembled WGS sequence"/>
</dbReference>
<keyword evidence="2" id="KW-0238">DNA-binding</keyword>
<evidence type="ECO:0000313" key="7">
    <source>
        <dbReference type="EMBL" id="OHT21486.1"/>
    </source>
</evidence>
<accession>A0A1S1HJ98</accession>
<dbReference type="InterPro" id="IPR016032">
    <property type="entry name" value="Sig_transdc_resp-reg_C-effctor"/>
</dbReference>
<dbReference type="AlphaFoldDB" id="A0A1S1HJ98"/>
<evidence type="ECO:0000256" key="1">
    <source>
        <dbReference type="ARBA" id="ARBA00023015"/>
    </source>
</evidence>
<dbReference type="SMART" id="SM00448">
    <property type="entry name" value="REC"/>
    <property type="match status" value="1"/>
</dbReference>
<name>A0A1S1HJ98_9SPHN</name>
<dbReference type="PANTHER" id="PTHR44688">
    <property type="entry name" value="DNA-BINDING TRANSCRIPTIONAL ACTIVATOR DEVR_DOSR"/>
    <property type="match status" value="1"/>
</dbReference>
<evidence type="ECO:0000259" key="6">
    <source>
        <dbReference type="PROSITE" id="PS50110"/>
    </source>
</evidence>
<dbReference type="InterPro" id="IPR000792">
    <property type="entry name" value="Tscrpt_reg_LuxR_C"/>
</dbReference>
<dbReference type="GO" id="GO:0000160">
    <property type="term" value="P:phosphorelay signal transduction system"/>
    <property type="evidence" value="ECO:0007669"/>
    <property type="project" value="InterPro"/>
</dbReference>
<evidence type="ECO:0000256" key="2">
    <source>
        <dbReference type="ARBA" id="ARBA00023125"/>
    </source>
</evidence>
<dbReference type="CDD" id="cd06170">
    <property type="entry name" value="LuxR_C_like"/>
    <property type="match status" value="1"/>
</dbReference>
<dbReference type="GO" id="GO:0006355">
    <property type="term" value="P:regulation of DNA-templated transcription"/>
    <property type="evidence" value="ECO:0007669"/>
    <property type="project" value="InterPro"/>
</dbReference>
<feature type="modified residue" description="4-aspartylphosphate" evidence="4">
    <location>
        <position position="56"/>
    </location>
</feature>
<protein>
    <submittedName>
        <fullName evidence="7">Transcriptional regulatory protein FixJ</fullName>
    </submittedName>
</protein>
<dbReference type="InterPro" id="IPR001789">
    <property type="entry name" value="Sig_transdc_resp-reg_receiver"/>
</dbReference>
<dbReference type="PROSITE" id="PS50110">
    <property type="entry name" value="RESPONSE_REGULATORY"/>
    <property type="match status" value="1"/>
</dbReference>
<dbReference type="SMART" id="SM00421">
    <property type="entry name" value="HTH_LUXR"/>
    <property type="match status" value="1"/>
</dbReference>
<proteinExistence type="predicted"/>
<dbReference type="InterPro" id="IPR011006">
    <property type="entry name" value="CheY-like_superfamily"/>
</dbReference>
<dbReference type="PROSITE" id="PS50043">
    <property type="entry name" value="HTH_LUXR_2"/>
    <property type="match status" value="1"/>
</dbReference>
<dbReference type="Gene3D" id="3.40.50.2300">
    <property type="match status" value="1"/>
</dbReference>
<dbReference type="Pfam" id="PF00196">
    <property type="entry name" value="GerE"/>
    <property type="match status" value="1"/>
</dbReference>
<keyword evidence="1" id="KW-0805">Transcription regulation</keyword>
<comment type="caution">
    <text evidence="7">The sequence shown here is derived from an EMBL/GenBank/DDBJ whole genome shotgun (WGS) entry which is preliminary data.</text>
</comment>
<dbReference type="RefSeq" id="WP_015458077.1">
    <property type="nucleotide sequence ID" value="NZ_MIPT01000001.1"/>
</dbReference>
<dbReference type="Gene3D" id="1.10.10.10">
    <property type="entry name" value="Winged helix-like DNA-binding domain superfamily/Winged helix DNA-binding domain"/>
    <property type="match status" value="1"/>
</dbReference>
<feature type="domain" description="HTH luxR-type" evidence="5">
    <location>
        <begin position="137"/>
        <end position="202"/>
    </location>
</feature>
<dbReference type="EMBL" id="MIPT01000001">
    <property type="protein sequence ID" value="OHT21486.1"/>
    <property type="molecule type" value="Genomic_DNA"/>
</dbReference>
<dbReference type="InterPro" id="IPR036388">
    <property type="entry name" value="WH-like_DNA-bd_sf"/>
</dbReference>
<dbReference type="SUPFAM" id="SSF46894">
    <property type="entry name" value="C-terminal effector domain of the bipartite response regulators"/>
    <property type="match status" value="1"/>
</dbReference>
<evidence type="ECO:0000313" key="8">
    <source>
        <dbReference type="Proteomes" id="UP000179467"/>
    </source>
</evidence>
<feature type="domain" description="Response regulatory" evidence="6">
    <location>
        <begin position="6"/>
        <end position="121"/>
    </location>
</feature>
<reference evidence="7 8" key="1">
    <citation type="submission" date="2016-09" db="EMBL/GenBank/DDBJ databases">
        <title>Metabolic pathway, cell adaptation mechanisms and a novel monoxygenase revealed through proteogenomic-transcription analysis of a Sphingomonas haloaromaticamans strain degrading the fungicide ortho-phenylphenol.</title>
        <authorList>
            <person name="Perruchon C."/>
            <person name="Papadopoulou E.S."/>
            <person name="Rousidou C."/>
            <person name="Vasileiadis S."/>
            <person name="Tanou G."/>
            <person name="Amoutzias G."/>
            <person name="Molassiotis A."/>
            <person name="Karpouzas D.G."/>
        </authorList>
    </citation>
    <scope>NUCLEOTIDE SEQUENCE [LARGE SCALE GENOMIC DNA]</scope>
    <source>
        <strain evidence="7 8">P3</strain>
    </source>
</reference>
<dbReference type="PRINTS" id="PR00038">
    <property type="entry name" value="HTHLUXR"/>
</dbReference>
<evidence type="ECO:0000256" key="4">
    <source>
        <dbReference type="PROSITE-ProRule" id="PRU00169"/>
    </source>
</evidence>
<dbReference type="Pfam" id="PF00072">
    <property type="entry name" value="Response_reg"/>
    <property type="match status" value="1"/>
</dbReference>